<evidence type="ECO:0000313" key="3">
    <source>
        <dbReference type="Proteomes" id="UP001159363"/>
    </source>
</evidence>
<evidence type="ECO:0000313" key="2">
    <source>
        <dbReference type="EMBL" id="KAJ8876051.1"/>
    </source>
</evidence>
<gene>
    <name evidence="2" type="ORF">PR048_023959</name>
</gene>
<feature type="compositionally biased region" description="Basic residues" evidence="1">
    <location>
        <begin position="52"/>
        <end position="67"/>
    </location>
</feature>
<dbReference type="EMBL" id="JARBHB010000009">
    <property type="protein sequence ID" value="KAJ8876051.1"/>
    <property type="molecule type" value="Genomic_DNA"/>
</dbReference>
<protein>
    <submittedName>
        <fullName evidence="2">Uncharacterized protein</fullName>
    </submittedName>
</protein>
<dbReference type="PANTHER" id="PTHR47326:SF1">
    <property type="entry name" value="HTH PSQ-TYPE DOMAIN-CONTAINING PROTEIN"/>
    <property type="match status" value="1"/>
</dbReference>
<feature type="compositionally biased region" description="Basic residues" evidence="1">
    <location>
        <begin position="22"/>
        <end position="34"/>
    </location>
</feature>
<name>A0ABQ9GVN0_9NEOP</name>
<reference evidence="2 3" key="1">
    <citation type="submission" date="2023-02" db="EMBL/GenBank/DDBJ databases">
        <title>LHISI_Scaffold_Assembly.</title>
        <authorList>
            <person name="Stuart O.P."/>
            <person name="Cleave R."/>
            <person name="Magrath M.J.L."/>
            <person name="Mikheyev A.S."/>
        </authorList>
    </citation>
    <scope>NUCLEOTIDE SEQUENCE [LARGE SCALE GENOMIC DNA]</scope>
    <source>
        <strain evidence="2">Daus_M_001</strain>
        <tissue evidence="2">Leg muscle</tissue>
    </source>
</reference>
<comment type="caution">
    <text evidence="2">The sequence shown here is derived from an EMBL/GenBank/DDBJ whole genome shotgun (WGS) entry which is preliminary data.</text>
</comment>
<accession>A0ABQ9GVN0</accession>
<organism evidence="2 3">
    <name type="scientific">Dryococelus australis</name>
    <dbReference type="NCBI Taxonomy" id="614101"/>
    <lineage>
        <taxon>Eukaryota</taxon>
        <taxon>Metazoa</taxon>
        <taxon>Ecdysozoa</taxon>
        <taxon>Arthropoda</taxon>
        <taxon>Hexapoda</taxon>
        <taxon>Insecta</taxon>
        <taxon>Pterygota</taxon>
        <taxon>Neoptera</taxon>
        <taxon>Polyneoptera</taxon>
        <taxon>Phasmatodea</taxon>
        <taxon>Verophasmatodea</taxon>
        <taxon>Anareolatae</taxon>
        <taxon>Phasmatidae</taxon>
        <taxon>Eurycanthinae</taxon>
        <taxon>Dryococelus</taxon>
    </lineage>
</organism>
<dbReference type="InterPro" id="IPR036397">
    <property type="entry name" value="RNaseH_sf"/>
</dbReference>
<sequence>MRVKRGEYGAPSECKDMGNGRYARKHTDQRHRMARFSLAKIREWPGRGLNPKNKKEKVKNMKRKKKGKENGEENREGKYKNNRREKNRRRSSKKEEMKEERKELRDARMSGARYPRPPGNEGLGVQKGYFDIGRGLGGLRVRRWGHSTVGCHDGPAERLVSSVWTRRRLVTQADSWESRSMVCSGGDDRKNTCQGAISSIKGITGSGISLVRMCCNDDLRPSPSTATTNPLQPTPSPPFFSTAQEAAGIPTSHHQSGRPYWTGIETTIFGMGVTKNRTGVRYRLKTPVFSARFQKSARDLKVAAQSVSMAACGITSLYCEDANIARRWRRASDATRRDAPHRSIPIRTNVYGKRGVLTGASETEEVTNAPGARSGSAVSLLACHKGEPGSNPSPCSAGFLGDLPFPQPFYYGAAPFSPQSPSAPKTLLPNLFHVSLTQRGRTALAEPGHPQLIAFCIWLRQQCEKRDAHFLEHVLWTDDATLTGDGVINYRSGHQWTDEKPHALPQSRNQHQLTLYVWSGIVGNLNDLGNELPLVYEGVLLHLRRAAWFKHDVAPAHFSNTARACLNIT</sequence>
<dbReference type="Gene3D" id="3.30.420.10">
    <property type="entry name" value="Ribonuclease H-like superfamily/Ribonuclease H"/>
    <property type="match status" value="1"/>
</dbReference>
<dbReference type="Proteomes" id="UP001159363">
    <property type="component" value="Chromosome 8"/>
</dbReference>
<feature type="compositionally biased region" description="Basic and acidic residues" evidence="1">
    <location>
        <begin position="93"/>
        <end position="108"/>
    </location>
</feature>
<feature type="compositionally biased region" description="Basic and acidic residues" evidence="1">
    <location>
        <begin position="1"/>
        <end position="18"/>
    </location>
</feature>
<proteinExistence type="predicted"/>
<feature type="region of interest" description="Disordered" evidence="1">
    <location>
        <begin position="1"/>
        <end position="126"/>
    </location>
</feature>
<dbReference type="PANTHER" id="PTHR47326">
    <property type="entry name" value="TRANSPOSABLE ELEMENT TC3 TRANSPOSASE-LIKE PROTEIN"/>
    <property type="match status" value="1"/>
</dbReference>
<evidence type="ECO:0000256" key="1">
    <source>
        <dbReference type="SAM" id="MobiDB-lite"/>
    </source>
</evidence>
<keyword evidence="3" id="KW-1185">Reference proteome</keyword>
<feature type="compositionally biased region" description="Basic and acidic residues" evidence="1">
    <location>
        <begin position="68"/>
        <end position="84"/>
    </location>
</feature>